<proteinExistence type="predicted"/>
<name>A0A2I0JP99_PUNGR</name>
<sequence>MNLNFWCKVEGTAPAEWIRGLLSSKLKAFGMSMTWKVTLNEHGPTSIRRTIWINPINLGKNDHHGHLEGSLGYPGPPTLLQNFIGSLRGDVRPDLCQSGQDTEDLSRSLPGRPTGSLAFSGFSHNPGRSRELVDTGYRPR</sequence>
<feature type="region of interest" description="Disordered" evidence="1">
    <location>
        <begin position="95"/>
        <end position="140"/>
    </location>
</feature>
<evidence type="ECO:0000256" key="1">
    <source>
        <dbReference type="SAM" id="MobiDB-lite"/>
    </source>
</evidence>
<protein>
    <submittedName>
        <fullName evidence="2">Uncharacterized protein</fullName>
    </submittedName>
</protein>
<gene>
    <name evidence="2" type="ORF">CRG98_021498</name>
</gene>
<accession>A0A2I0JP99</accession>
<comment type="caution">
    <text evidence="2">The sequence shown here is derived from an EMBL/GenBank/DDBJ whole genome shotgun (WGS) entry which is preliminary data.</text>
</comment>
<dbReference type="Proteomes" id="UP000233551">
    <property type="component" value="Unassembled WGS sequence"/>
</dbReference>
<dbReference type="EMBL" id="PGOL01001441">
    <property type="protein sequence ID" value="PKI58119.1"/>
    <property type="molecule type" value="Genomic_DNA"/>
</dbReference>
<reference evidence="2 3" key="1">
    <citation type="submission" date="2017-11" db="EMBL/GenBank/DDBJ databases">
        <title>De-novo sequencing of pomegranate (Punica granatum L.) genome.</title>
        <authorList>
            <person name="Akparov Z."/>
            <person name="Amiraslanov A."/>
            <person name="Hajiyeva S."/>
            <person name="Abbasov M."/>
            <person name="Kaur K."/>
            <person name="Hamwieh A."/>
            <person name="Solovyev V."/>
            <person name="Salamov A."/>
            <person name="Braich B."/>
            <person name="Kosarev P."/>
            <person name="Mahmoud A."/>
            <person name="Hajiyev E."/>
            <person name="Babayeva S."/>
            <person name="Izzatullayeva V."/>
            <person name="Mammadov A."/>
            <person name="Mammadov A."/>
            <person name="Sharifova S."/>
            <person name="Ojaghi J."/>
            <person name="Eynullazada K."/>
            <person name="Bayramov B."/>
            <person name="Abdulazimova A."/>
            <person name="Shahmuradov I."/>
        </authorList>
    </citation>
    <scope>NUCLEOTIDE SEQUENCE [LARGE SCALE GENOMIC DNA]</scope>
    <source>
        <strain evidence="3">cv. AG2017</strain>
        <tissue evidence="2">Leaf</tissue>
    </source>
</reference>
<dbReference type="AlphaFoldDB" id="A0A2I0JP99"/>
<keyword evidence="3" id="KW-1185">Reference proteome</keyword>
<evidence type="ECO:0000313" key="2">
    <source>
        <dbReference type="EMBL" id="PKI58119.1"/>
    </source>
</evidence>
<organism evidence="2 3">
    <name type="scientific">Punica granatum</name>
    <name type="common">Pomegranate</name>
    <dbReference type="NCBI Taxonomy" id="22663"/>
    <lineage>
        <taxon>Eukaryota</taxon>
        <taxon>Viridiplantae</taxon>
        <taxon>Streptophyta</taxon>
        <taxon>Embryophyta</taxon>
        <taxon>Tracheophyta</taxon>
        <taxon>Spermatophyta</taxon>
        <taxon>Magnoliopsida</taxon>
        <taxon>eudicotyledons</taxon>
        <taxon>Gunneridae</taxon>
        <taxon>Pentapetalae</taxon>
        <taxon>rosids</taxon>
        <taxon>malvids</taxon>
        <taxon>Myrtales</taxon>
        <taxon>Lythraceae</taxon>
        <taxon>Punica</taxon>
    </lineage>
</organism>
<evidence type="ECO:0000313" key="3">
    <source>
        <dbReference type="Proteomes" id="UP000233551"/>
    </source>
</evidence>